<evidence type="ECO:0000313" key="1">
    <source>
        <dbReference type="EMBL" id="MCP8352598.1"/>
    </source>
</evidence>
<evidence type="ECO:0000313" key="2">
    <source>
        <dbReference type="Proteomes" id="UP001320768"/>
    </source>
</evidence>
<organism evidence="1 2">
    <name type="scientific">Candidatus Synchoanobacter obligatus</name>
    <dbReference type="NCBI Taxonomy" id="2919597"/>
    <lineage>
        <taxon>Bacteria</taxon>
        <taxon>Pseudomonadati</taxon>
        <taxon>Pseudomonadota</taxon>
        <taxon>Gammaproteobacteria</taxon>
        <taxon>Candidatus Comchoanobacterales</taxon>
        <taxon>Candidatus Comchoanobacteraceae</taxon>
        <taxon>Candidatus Synchoanobacter</taxon>
    </lineage>
</organism>
<protein>
    <submittedName>
        <fullName evidence="1">Uncharacterized protein</fullName>
    </submittedName>
</protein>
<accession>A0ABT1L6Z3</accession>
<sequence length="109" mass="12317">MKKTQNIPPYLSHKITAAQFTVELSSCGIIDFEQALKAHSSLELHAHTFALAESHIFLPSRPLRLVYLREVGDNPDLIKPLLGSEKDFKFVPESGIDRGSRLMMQRRVS</sequence>
<dbReference type="RefSeq" id="WP_258569703.1">
    <property type="nucleotide sequence ID" value="NZ_JAKUDN010000002.1"/>
</dbReference>
<reference evidence="1 2" key="1">
    <citation type="journal article" date="2022" name="Nat. Microbiol.">
        <title>The microbiome of a bacterivorous marine choanoflagellate contains a resource-demanding obligate bacterial associate.</title>
        <authorList>
            <person name="Needham D.M."/>
            <person name="Poirier C."/>
            <person name="Bachy C."/>
            <person name="George E.E."/>
            <person name="Wilken S."/>
            <person name="Yung C.C.M."/>
            <person name="Limardo A.J."/>
            <person name="Morando M."/>
            <person name="Sudek L."/>
            <person name="Malmstrom R.R."/>
            <person name="Keeling P.J."/>
            <person name="Santoro A.E."/>
            <person name="Worden A.Z."/>
        </authorList>
    </citation>
    <scope>NUCLEOTIDE SEQUENCE [LARGE SCALE GENOMIC DNA]</scope>
    <source>
        <strain evidence="1 2">Comchoano-2</strain>
    </source>
</reference>
<comment type="caution">
    <text evidence="1">The sequence shown here is derived from an EMBL/GenBank/DDBJ whole genome shotgun (WGS) entry which is preliminary data.</text>
</comment>
<gene>
    <name evidence="1" type="ORF">MKS91_04775</name>
</gene>
<name>A0ABT1L6Z3_9GAMM</name>
<keyword evidence="2" id="KW-1185">Reference proteome</keyword>
<proteinExistence type="predicted"/>
<dbReference type="Proteomes" id="UP001320768">
    <property type="component" value="Unassembled WGS sequence"/>
</dbReference>
<dbReference type="EMBL" id="JAKUDN010000002">
    <property type="protein sequence ID" value="MCP8352598.1"/>
    <property type="molecule type" value="Genomic_DNA"/>
</dbReference>